<sequence length="39" mass="4765">MDHYSPNTCSSETHTSTWPLLWWPSWWQQQQNIQTLCRS</sequence>
<reference evidence="1" key="2">
    <citation type="journal article" date="2015" name="Data Brief">
        <title>Shoot transcriptome of the giant reed, Arundo donax.</title>
        <authorList>
            <person name="Barrero R.A."/>
            <person name="Guerrero F.D."/>
            <person name="Moolhuijzen P."/>
            <person name="Goolsby J.A."/>
            <person name="Tidwell J."/>
            <person name="Bellgard S.E."/>
            <person name="Bellgard M.I."/>
        </authorList>
    </citation>
    <scope>NUCLEOTIDE SEQUENCE</scope>
    <source>
        <tissue evidence="1">Shoot tissue taken approximately 20 cm above the soil surface</tissue>
    </source>
</reference>
<proteinExistence type="predicted"/>
<name>A0A0A8Z4L9_ARUDO</name>
<dbReference type="AlphaFoldDB" id="A0A0A8Z4L9"/>
<evidence type="ECO:0000313" key="1">
    <source>
        <dbReference type="EMBL" id="JAD33761.1"/>
    </source>
</evidence>
<protein>
    <submittedName>
        <fullName evidence="1">Uncharacterized protein</fullName>
    </submittedName>
</protein>
<accession>A0A0A8Z4L9</accession>
<dbReference type="EMBL" id="GBRH01264134">
    <property type="protein sequence ID" value="JAD33761.1"/>
    <property type="molecule type" value="Transcribed_RNA"/>
</dbReference>
<organism evidence="1">
    <name type="scientific">Arundo donax</name>
    <name type="common">Giant reed</name>
    <name type="synonym">Donax arundinaceus</name>
    <dbReference type="NCBI Taxonomy" id="35708"/>
    <lineage>
        <taxon>Eukaryota</taxon>
        <taxon>Viridiplantae</taxon>
        <taxon>Streptophyta</taxon>
        <taxon>Embryophyta</taxon>
        <taxon>Tracheophyta</taxon>
        <taxon>Spermatophyta</taxon>
        <taxon>Magnoliopsida</taxon>
        <taxon>Liliopsida</taxon>
        <taxon>Poales</taxon>
        <taxon>Poaceae</taxon>
        <taxon>PACMAD clade</taxon>
        <taxon>Arundinoideae</taxon>
        <taxon>Arundineae</taxon>
        <taxon>Arundo</taxon>
    </lineage>
</organism>
<reference evidence="1" key="1">
    <citation type="submission" date="2014-09" db="EMBL/GenBank/DDBJ databases">
        <authorList>
            <person name="Magalhaes I.L.F."/>
            <person name="Oliveira U."/>
            <person name="Santos F.R."/>
            <person name="Vidigal T.H.D.A."/>
            <person name="Brescovit A.D."/>
            <person name="Santos A.J."/>
        </authorList>
    </citation>
    <scope>NUCLEOTIDE SEQUENCE</scope>
    <source>
        <tissue evidence="1">Shoot tissue taken approximately 20 cm above the soil surface</tissue>
    </source>
</reference>